<evidence type="ECO:0000256" key="5">
    <source>
        <dbReference type="ARBA" id="ARBA00023136"/>
    </source>
</evidence>
<dbReference type="KEGG" id="clup:CLUP02_16478"/>
<dbReference type="PANTHER" id="PTHR31851">
    <property type="entry name" value="FE(2+)/MN(2+) TRANSPORTER PCL1"/>
    <property type="match status" value="1"/>
</dbReference>
<dbReference type="InterPro" id="IPR008217">
    <property type="entry name" value="Ccc1_fam"/>
</dbReference>
<keyword evidence="4 7" id="KW-1133">Transmembrane helix</keyword>
<evidence type="ECO:0000256" key="7">
    <source>
        <dbReference type="SAM" id="Phobius"/>
    </source>
</evidence>
<evidence type="ECO:0000256" key="3">
    <source>
        <dbReference type="ARBA" id="ARBA00022692"/>
    </source>
</evidence>
<evidence type="ECO:0000313" key="9">
    <source>
        <dbReference type="Proteomes" id="UP000830671"/>
    </source>
</evidence>
<dbReference type="CDD" id="cd02435">
    <property type="entry name" value="CCC1"/>
    <property type="match status" value="1"/>
</dbReference>
<feature type="transmembrane region" description="Helical" evidence="7">
    <location>
        <begin position="217"/>
        <end position="241"/>
    </location>
</feature>
<dbReference type="GO" id="GO:0012505">
    <property type="term" value="C:endomembrane system"/>
    <property type="evidence" value="ECO:0007669"/>
    <property type="project" value="UniProtKB-SubCell"/>
</dbReference>
<sequence>MGLVTLKNLLFGRTPPPTRAKTVNGRAESTMSDETIVDSGDLERQPLLRPSDRTVSTATMATATSETSTTSTRVSESDSRSFRLDARMISDATIGLSDGLTVPFALTAGLSALGQTKVVIFGGMAELIAGAISMGLGGYLGAKSEAASYKETRSECTRLTQDDPAMARAQVLEVLEPYDLPKQTLEDVTDHLSTSPRLIDFLMQFHHCEQEPASNRAFISALTIAAGYLLGGLIPLFPYFFVPAEDVYLALYISVAVMAVALFAFGYVKTCIVSGWSGLRCVRQAVVGGLEMVVVGGAAAGAAMGLVKAFDQLAQSDDVSAVVGGTGKLGPGVQRGTRLHQGNHIIPESPSRSRRWLGRSDAKEGGVGVEDLFNTLIKYGDLTAASALLELGQEIHSLDASCTGQQSTAVPMLKVIVSGSSLPYNCASTD</sequence>
<proteinExistence type="inferred from homology"/>
<comment type="similarity">
    <text evidence="2">Belongs to the CCC1 family.</text>
</comment>
<comment type="subcellular location">
    <subcellularLocation>
        <location evidence="1">Endomembrane system</location>
        <topology evidence="1">Multi-pass membrane protein</topology>
    </subcellularLocation>
</comment>
<reference evidence="8" key="1">
    <citation type="journal article" date="2021" name="Mol. Plant Microbe Interact.">
        <title>Complete Genome Sequence of the Plant-Pathogenic Fungus Colletotrichum lupini.</title>
        <authorList>
            <person name="Baroncelli R."/>
            <person name="Pensec F."/>
            <person name="Da Lio D."/>
            <person name="Boufleur T."/>
            <person name="Vicente I."/>
            <person name="Sarrocco S."/>
            <person name="Picot A."/>
            <person name="Baraldi E."/>
            <person name="Sukno S."/>
            <person name="Thon M."/>
            <person name="Le Floch G."/>
        </authorList>
    </citation>
    <scope>NUCLEOTIDE SEQUENCE</scope>
    <source>
        <strain evidence="8">IMI 504893</strain>
    </source>
</reference>
<dbReference type="Proteomes" id="UP000830671">
    <property type="component" value="Chromosome 9"/>
</dbReference>
<keyword evidence="9" id="KW-1185">Reference proteome</keyword>
<protein>
    <submittedName>
        <fullName evidence="8">Integral membrane protein DUF125</fullName>
    </submittedName>
</protein>
<dbReference type="GeneID" id="73350410"/>
<dbReference type="RefSeq" id="XP_049152547.1">
    <property type="nucleotide sequence ID" value="XM_049295400.1"/>
</dbReference>
<dbReference type="GO" id="GO:0030026">
    <property type="term" value="P:intracellular manganese ion homeostasis"/>
    <property type="evidence" value="ECO:0007669"/>
    <property type="project" value="InterPro"/>
</dbReference>
<organism evidence="8 9">
    <name type="scientific">Colletotrichum lupini</name>
    <dbReference type="NCBI Taxonomy" id="145971"/>
    <lineage>
        <taxon>Eukaryota</taxon>
        <taxon>Fungi</taxon>
        <taxon>Dikarya</taxon>
        <taxon>Ascomycota</taxon>
        <taxon>Pezizomycotina</taxon>
        <taxon>Sordariomycetes</taxon>
        <taxon>Hypocreomycetidae</taxon>
        <taxon>Glomerellales</taxon>
        <taxon>Glomerellaceae</taxon>
        <taxon>Colletotrichum</taxon>
        <taxon>Colletotrichum acutatum species complex</taxon>
    </lineage>
</organism>
<feature type="region of interest" description="Disordered" evidence="6">
    <location>
        <begin position="12"/>
        <end position="32"/>
    </location>
</feature>
<dbReference type="GO" id="GO:0005384">
    <property type="term" value="F:manganese ion transmembrane transporter activity"/>
    <property type="evidence" value="ECO:0007669"/>
    <property type="project" value="InterPro"/>
</dbReference>
<keyword evidence="5 7" id="KW-0472">Membrane</keyword>
<evidence type="ECO:0000256" key="6">
    <source>
        <dbReference type="SAM" id="MobiDB-lite"/>
    </source>
</evidence>
<evidence type="ECO:0000256" key="2">
    <source>
        <dbReference type="ARBA" id="ARBA00007049"/>
    </source>
</evidence>
<evidence type="ECO:0000256" key="1">
    <source>
        <dbReference type="ARBA" id="ARBA00004127"/>
    </source>
</evidence>
<gene>
    <name evidence="8" type="ORF">CLUP02_16478</name>
</gene>
<dbReference type="Pfam" id="PF01988">
    <property type="entry name" value="VIT1"/>
    <property type="match status" value="1"/>
</dbReference>
<keyword evidence="3 7" id="KW-0812">Transmembrane</keyword>
<dbReference type="EMBL" id="CP019481">
    <property type="protein sequence ID" value="UQC90946.1"/>
    <property type="molecule type" value="Genomic_DNA"/>
</dbReference>
<evidence type="ECO:0000313" key="8">
    <source>
        <dbReference type="EMBL" id="UQC90946.1"/>
    </source>
</evidence>
<feature type="transmembrane region" description="Helical" evidence="7">
    <location>
        <begin position="247"/>
        <end position="268"/>
    </location>
</feature>
<feature type="region of interest" description="Disordered" evidence="6">
    <location>
        <begin position="53"/>
        <end position="72"/>
    </location>
</feature>
<accession>A0A9Q8T802</accession>
<feature type="transmembrane region" description="Helical" evidence="7">
    <location>
        <begin position="119"/>
        <end position="140"/>
    </location>
</feature>
<dbReference type="AlphaFoldDB" id="A0A9Q8T802"/>
<evidence type="ECO:0000256" key="4">
    <source>
        <dbReference type="ARBA" id="ARBA00022989"/>
    </source>
</evidence>
<name>A0A9Q8T802_9PEZI</name>